<feature type="compositionally biased region" description="Pro residues" evidence="1">
    <location>
        <begin position="152"/>
        <end position="166"/>
    </location>
</feature>
<evidence type="ECO:0000313" key="4">
    <source>
        <dbReference type="Proteomes" id="UP000550354"/>
    </source>
</evidence>
<feature type="region of interest" description="Disordered" evidence="1">
    <location>
        <begin position="145"/>
        <end position="230"/>
    </location>
</feature>
<keyword evidence="4" id="KW-1185">Reference proteome</keyword>
<feature type="compositionally biased region" description="Basic residues" evidence="1">
    <location>
        <begin position="191"/>
        <end position="200"/>
    </location>
</feature>
<accession>A0A838XRZ3</accession>
<comment type="caution">
    <text evidence="3">The sequence shown here is derived from an EMBL/GenBank/DDBJ whole genome shotgun (WGS) entry which is preliminary data.</text>
</comment>
<evidence type="ECO:0000256" key="2">
    <source>
        <dbReference type="SAM" id="SignalP"/>
    </source>
</evidence>
<proteinExistence type="predicted"/>
<feature type="chain" id="PRO_5032509810" description="Htaa domain-containing protein" evidence="2">
    <location>
        <begin position="25"/>
        <end position="230"/>
    </location>
</feature>
<dbReference type="Proteomes" id="UP000550354">
    <property type="component" value="Unassembled WGS sequence"/>
</dbReference>
<evidence type="ECO:0000256" key="1">
    <source>
        <dbReference type="SAM" id="MobiDB-lite"/>
    </source>
</evidence>
<dbReference type="RefSeq" id="WP_181756655.1">
    <property type="nucleotide sequence ID" value="NZ_JACEOG010000002.1"/>
</dbReference>
<keyword evidence="2" id="KW-0732">Signal</keyword>
<reference evidence="3 4" key="1">
    <citation type="submission" date="2020-07" db="EMBL/GenBank/DDBJ databases">
        <title>Draft genome and description of Aeromicrobium phoceense strain Marseille-Q0843 isolated from healthy skin swab.</title>
        <authorList>
            <person name="Boxberger M."/>
            <person name="La Scola B."/>
        </authorList>
    </citation>
    <scope>NUCLEOTIDE SEQUENCE [LARGE SCALE GENOMIC DNA]</scope>
    <source>
        <strain evidence="3 4">Marseille-Q0843</strain>
    </source>
</reference>
<organism evidence="3 4">
    <name type="scientific">Aeromicrobium phoceense</name>
    <dbReference type="NCBI Taxonomy" id="2754045"/>
    <lineage>
        <taxon>Bacteria</taxon>
        <taxon>Bacillati</taxon>
        <taxon>Actinomycetota</taxon>
        <taxon>Actinomycetes</taxon>
        <taxon>Propionibacteriales</taxon>
        <taxon>Nocardioidaceae</taxon>
        <taxon>Aeromicrobium</taxon>
    </lineage>
</organism>
<gene>
    <name evidence="3" type="ORF">H1W00_15240</name>
</gene>
<name>A0A838XRZ3_9ACTN</name>
<feature type="compositionally biased region" description="Basic and acidic residues" evidence="1">
    <location>
        <begin position="206"/>
        <end position="230"/>
    </location>
</feature>
<evidence type="ECO:0000313" key="3">
    <source>
        <dbReference type="EMBL" id="MBA4609834.1"/>
    </source>
</evidence>
<feature type="signal peptide" evidence="2">
    <location>
        <begin position="1"/>
        <end position="24"/>
    </location>
</feature>
<protein>
    <recommendedName>
        <fullName evidence="5">Htaa domain-containing protein</fullName>
    </recommendedName>
</protein>
<dbReference type="EMBL" id="JACEOG010000002">
    <property type="protein sequence ID" value="MBA4609834.1"/>
    <property type="molecule type" value="Genomic_DNA"/>
</dbReference>
<evidence type="ECO:0008006" key="5">
    <source>
        <dbReference type="Google" id="ProtNLM"/>
    </source>
</evidence>
<sequence length="230" mass="24710">MIVRLLLSALLALPWLVVAAPSHAAIPSVEGPGTIRPGDTITLSGTGWTTTDGTAGSVLAFKLDEGAISTSREVRHPVTDAVIGNKTVWAAVRADADGDWEVDLPFPTTENGTGTWEAGRHSVRVLSGSMLAGDANRSELVHVDVEEEPAEPEPTPTSPTTPPPPSRCALLVPRDPHRRLGHGMGREPDRRGRRAQHPPRRLGVVDARRPRLDRGRQAQPQRDRAVHPLG</sequence>
<dbReference type="AlphaFoldDB" id="A0A838XRZ3"/>